<keyword evidence="7" id="KW-1185">Reference proteome</keyword>
<keyword evidence="4 5" id="KW-0472">Membrane</keyword>
<keyword evidence="3 5" id="KW-1133">Transmembrane helix</keyword>
<sequence>MGSDNGAKTATLDSGLPALTEAEKKSSYGALFGGVLIPLAVGTGIAFAVYTFGPKAAYDKRIKVVLGNELHWVALAIVLLGRTVAFVNMYPATILKGQIMRRNSGNLRSNPFIYKAIGKDAKENAVVFIDDGEVGAYNRANRSLHHMIENYGSLVAGLLLAGNVFAFPVFVATALFAVGRIVHQVGYTTGYGSHGLGFVLSLIAIVTVEGMLLIVGLKGLKLI</sequence>
<evidence type="ECO:0000313" key="6">
    <source>
        <dbReference type="EMBL" id="RHY33494.1"/>
    </source>
</evidence>
<feature type="transmembrane region" description="Helical" evidence="5">
    <location>
        <begin position="198"/>
        <end position="217"/>
    </location>
</feature>
<dbReference type="EMBL" id="QUSY01000073">
    <property type="protein sequence ID" value="RHY33494.1"/>
    <property type="molecule type" value="Genomic_DNA"/>
</dbReference>
<evidence type="ECO:0000256" key="5">
    <source>
        <dbReference type="SAM" id="Phobius"/>
    </source>
</evidence>
<evidence type="ECO:0000313" key="7">
    <source>
        <dbReference type="Proteomes" id="UP000285060"/>
    </source>
</evidence>
<feature type="transmembrane region" description="Helical" evidence="5">
    <location>
        <begin position="151"/>
        <end position="178"/>
    </location>
</feature>
<accession>A0A3R6YEF4</accession>
<dbReference type="Gene3D" id="1.20.120.550">
    <property type="entry name" value="Membrane associated eicosanoid/glutathione metabolism-like domain"/>
    <property type="match status" value="1"/>
</dbReference>
<keyword evidence="2 5" id="KW-0812">Transmembrane</keyword>
<evidence type="ECO:0000256" key="2">
    <source>
        <dbReference type="ARBA" id="ARBA00022692"/>
    </source>
</evidence>
<protein>
    <submittedName>
        <fullName evidence="6">Uncharacterized protein</fullName>
    </submittedName>
</protein>
<dbReference type="SUPFAM" id="SSF161084">
    <property type="entry name" value="MAPEG domain-like"/>
    <property type="match status" value="1"/>
</dbReference>
<gene>
    <name evidence="6" type="ORF">DYB32_001596</name>
</gene>
<evidence type="ECO:0000256" key="4">
    <source>
        <dbReference type="ARBA" id="ARBA00023136"/>
    </source>
</evidence>
<comment type="caution">
    <text evidence="6">The sequence shown here is derived from an EMBL/GenBank/DDBJ whole genome shotgun (WGS) entry which is preliminary data.</text>
</comment>
<evidence type="ECO:0000256" key="1">
    <source>
        <dbReference type="ARBA" id="ARBA00004370"/>
    </source>
</evidence>
<dbReference type="AlphaFoldDB" id="A0A3R6YEF4"/>
<feature type="transmembrane region" description="Helical" evidence="5">
    <location>
        <begin position="28"/>
        <end position="50"/>
    </location>
</feature>
<dbReference type="Pfam" id="PF01124">
    <property type="entry name" value="MAPEG"/>
    <property type="match status" value="1"/>
</dbReference>
<reference evidence="6 7" key="1">
    <citation type="submission" date="2018-08" db="EMBL/GenBank/DDBJ databases">
        <title>Aphanomyces genome sequencing and annotation.</title>
        <authorList>
            <person name="Minardi D."/>
            <person name="Oidtmann B."/>
            <person name="Van Der Giezen M."/>
            <person name="Studholme D.J."/>
        </authorList>
    </citation>
    <scope>NUCLEOTIDE SEQUENCE [LARGE SCALE GENOMIC DNA]</scope>
    <source>
        <strain evidence="6 7">NJM0002</strain>
    </source>
</reference>
<dbReference type="VEuPathDB" id="FungiDB:H310_00261"/>
<dbReference type="Proteomes" id="UP000285060">
    <property type="component" value="Unassembled WGS sequence"/>
</dbReference>
<organism evidence="6 7">
    <name type="scientific">Aphanomyces invadans</name>
    <dbReference type="NCBI Taxonomy" id="157072"/>
    <lineage>
        <taxon>Eukaryota</taxon>
        <taxon>Sar</taxon>
        <taxon>Stramenopiles</taxon>
        <taxon>Oomycota</taxon>
        <taxon>Saprolegniomycetes</taxon>
        <taxon>Saprolegniales</taxon>
        <taxon>Verrucalvaceae</taxon>
        <taxon>Aphanomyces</taxon>
    </lineage>
</organism>
<comment type="subcellular location">
    <subcellularLocation>
        <location evidence="1">Membrane</location>
    </subcellularLocation>
</comment>
<evidence type="ECO:0000256" key="3">
    <source>
        <dbReference type="ARBA" id="ARBA00022989"/>
    </source>
</evidence>
<name>A0A3R6YEF4_9STRA</name>
<dbReference type="GO" id="GO:0016020">
    <property type="term" value="C:membrane"/>
    <property type="evidence" value="ECO:0007669"/>
    <property type="project" value="UniProtKB-SubCell"/>
</dbReference>
<feature type="transmembrane region" description="Helical" evidence="5">
    <location>
        <begin position="70"/>
        <end position="92"/>
    </location>
</feature>
<dbReference type="InterPro" id="IPR023352">
    <property type="entry name" value="MAPEG-like_dom_sf"/>
</dbReference>
<proteinExistence type="predicted"/>
<dbReference type="InterPro" id="IPR001129">
    <property type="entry name" value="Membr-assoc_MAPEG"/>
</dbReference>